<protein>
    <recommendedName>
        <fullName evidence="8">Centrosomal protein of 135 kDa</fullName>
    </recommendedName>
</protein>
<evidence type="ECO:0000256" key="5">
    <source>
        <dbReference type="SAM" id="Coils"/>
    </source>
</evidence>
<feature type="coiled-coil region" evidence="5">
    <location>
        <begin position="71"/>
        <end position="109"/>
    </location>
</feature>
<evidence type="ECO:0000256" key="1">
    <source>
        <dbReference type="ARBA" id="ARBA00004114"/>
    </source>
</evidence>
<feature type="coiled-coil region" evidence="5">
    <location>
        <begin position="960"/>
        <end position="1029"/>
    </location>
</feature>
<reference evidence="6 7" key="1">
    <citation type="submission" date="2017-07" db="EMBL/GenBank/DDBJ databases">
        <authorList>
            <person name="Talla V."/>
            <person name="Backstrom N."/>
        </authorList>
    </citation>
    <scope>NUCLEOTIDE SEQUENCE [LARGE SCALE GENOMIC DNA]</scope>
</reference>
<dbReference type="EMBL" id="FZQP02006665">
    <property type="protein sequence ID" value="VVD03205.1"/>
    <property type="molecule type" value="Genomic_DNA"/>
</dbReference>
<feature type="coiled-coil region" evidence="5">
    <location>
        <begin position="403"/>
        <end position="430"/>
    </location>
</feature>
<dbReference type="PANTHER" id="PTHR20544">
    <property type="entry name" value="CENTROSOMAL PROTEIN CEP135"/>
    <property type="match status" value="1"/>
</dbReference>
<evidence type="ECO:0000256" key="3">
    <source>
        <dbReference type="ARBA" id="ARBA00023212"/>
    </source>
</evidence>
<evidence type="ECO:0000313" key="6">
    <source>
        <dbReference type="EMBL" id="VVD03205.1"/>
    </source>
</evidence>
<proteinExistence type="inferred from homology"/>
<dbReference type="PANTHER" id="PTHR20544:SF0">
    <property type="entry name" value="NUCLEOPROTEIN TPR_MLP1 DOMAIN-CONTAINING PROTEIN"/>
    <property type="match status" value="1"/>
</dbReference>
<gene>
    <name evidence="6" type="ORF">LSINAPIS_LOCUS13241</name>
</gene>
<comment type="subcellular location">
    <subcellularLocation>
        <location evidence="1">Cytoplasm</location>
        <location evidence="1">Cytoskeleton</location>
        <location evidence="1">Microtubule organizing center</location>
        <location evidence="1">Centrosome</location>
        <location evidence="1">Centriole</location>
    </subcellularLocation>
</comment>
<feature type="coiled-coil region" evidence="5">
    <location>
        <begin position="658"/>
        <end position="727"/>
    </location>
</feature>
<sequence>MADAYLNLQRKLKDLGYNNTLPKEATALVENILADLLQTTRSLQHYMTLSKETLLQRDSLLLEIEPYKSDNANLIQENNRLHRELMQLKENHLKTIKDNQRTIKNLTDDIARKDSLILKLQHDLRDLSLRGLCAETLSSRNRSKRKDAGDTGTIPRLCICNSIGVAQNKDSEDICRTLKLMQEKIDAYNDEIMILKNVVDHRDNEIARLNILLQGGRPFTAINKDFYSNKPENKILSMHKQLKELETVNESLQKELESNLEKQHEAMLRALDLADKNKKLKEELQRMDSLALKVEEDCNKRLADMLNENNILQSRIDTLLLKKSQLERDLSERNQKQYSYNESGSLNWKDLNEKASLQNEIKDLVELNKSLQEKIYALSQVSREYQNKLINNYETMNPICLGKNELQKMFEDERKKYEKYITQIQEKLNETIKFLENKSVGNSPKFLPENSFIKDLNLKLCEAEQRCLMLKKENDELKSKVTEGKDYNKNNNYKDIINHLNIENSELSKENIFLTQQLSKFKSTEIGNQDKNKYFQQESNRLQEKIDILSKEIETLKREKHEYNMRYNDALDKCDRLKKDLVFKQNQIAQLEEENCSYKLTNRSGKASRERYKEENIILKEQIKKLQSELITEKTVANQIRNVQLETERSTTETQNTLFSIQKKLSLAKDSIENLEKRCKEYQSEILMLRADKANLVENIKKIDEARDKLVLELDQKAEDANIMEQKLQSKLFEITKLDAEIAHLKRKLSVSKISEHKISDYEAQISFLNGEILKLNQQFDTSIIENKHLQNSLADANGMLRLTKIELEKSRKEVDGLKQQLQHYVAEVRRIEELLSHKETERSDMLEQFASLSVEANILENTNHSLENETASKSLQLQSYISKIESLEEKLIEKDNIIASQTSRIASMTCKINALENEVKLITKEKLVLEQNVQYLKSMCNDMKADQTKSGIGNGDSELKLYESRIRALKSVKEKLEAEKLELKEKLLTAENLLSNARREIVDLKLTLQDATSETKSLKDRVNRFNIQESDSDINENVFSKEELELPLLLGSPIQEDSNEYEECSPHLHGDHKTYSKYRYGTL</sequence>
<name>A0A5E4QYA7_9NEOP</name>
<dbReference type="GO" id="GO:0005814">
    <property type="term" value="C:centriole"/>
    <property type="evidence" value="ECO:0007669"/>
    <property type="project" value="UniProtKB-SubCell"/>
</dbReference>
<accession>A0A5E4QYA7</accession>
<comment type="similarity">
    <text evidence="4">Belongs to the CEP135/TSGA10 family.</text>
</comment>
<dbReference type="InterPro" id="IPR051877">
    <property type="entry name" value="Centriole_BasalBody_StrucProt"/>
</dbReference>
<evidence type="ECO:0000313" key="7">
    <source>
        <dbReference type="Proteomes" id="UP000324832"/>
    </source>
</evidence>
<dbReference type="Proteomes" id="UP000324832">
    <property type="component" value="Unassembled WGS sequence"/>
</dbReference>
<keyword evidence="5" id="KW-0175">Coiled coil</keyword>
<keyword evidence="7" id="KW-1185">Reference proteome</keyword>
<keyword evidence="3" id="KW-0206">Cytoskeleton</keyword>
<evidence type="ECO:0000256" key="4">
    <source>
        <dbReference type="ARBA" id="ARBA00038123"/>
    </source>
</evidence>
<dbReference type="AlphaFoldDB" id="A0A5E4QYA7"/>
<keyword evidence="2" id="KW-0963">Cytoplasm</keyword>
<feature type="coiled-coil region" evidence="5">
    <location>
        <begin position="490"/>
        <end position="629"/>
    </location>
</feature>
<evidence type="ECO:0008006" key="8">
    <source>
        <dbReference type="Google" id="ProtNLM"/>
    </source>
</evidence>
<evidence type="ECO:0000256" key="2">
    <source>
        <dbReference type="ARBA" id="ARBA00022490"/>
    </source>
</evidence>
<feature type="coiled-coil region" evidence="5">
    <location>
        <begin position="759"/>
        <end position="933"/>
    </location>
</feature>
<organism evidence="6 7">
    <name type="scientific">Leptidea sinapis</name>
    <dbReference type="NCBI Taxonomy" id="189913"/>
    <lineage>
        <taxon>Eukaryota</taxon>
        <taxon>Metazoa</taxon>
        <taxon>Ecdysozoa</taxon>
        <taxon>Arthropoda</taxon>
        <taxon>Hexapoda</taxon>
        <taxon>Insecta</taxon>
        <taxon>Pterygota</taxon>
        <taxon>Neoptera</taxon>
        <taxon>Endopterygota</taxon>
        <taxon>Lepidoptera</taxon>
        <taxon>Glossata</taxon>
        <taxon>Ditrysia</taxon>
        <taxon>Papilionoidea</taxon>
        <taxon>Pieridae</taxon>
        <taxon>Dismorphiinae</taxon>
        <taxon>Leptidea</taxon>
    </lineage>
</organism>
<feature type="coiled-coil region" evidence="5">
    <location>
        <begin position="235"/>
        <end position="374"/>
    </location>
</feature>